<organism evidence="1 2">
    <name type="scientific">Panagrolaimus sp. JU765</name>
    <dbReference type="NCBI Taxonomy" id="591449"/>
    <lineage>
        <taxon>Eukaryota</taxon>
        <taxon>Metazoa</taxon>
        <taxon>Ecdysozoa</taxon>
        <taxon>Nematoda</taxon>
        <taxon>Chromadorea</taxon>
        <taxon>Rhabditida</taxon>
        <taxon>Tylenchina</taxon>
        <taxon>Panagrolaimomorpha</taxon>
        <taxon>Panagrolaimoidea</taxon>
        <taxon>Panagrolaimidae</taxon>
        <taxon>Panagrolaimus</taxon>
    </lineage>
</organism>
<protein>
    <submittedName>
        <fullName evidence="2">Uncharacterized protein</fullName>
    </submittedName>
</protein>
<dbReference type="WBParaSite" id="JU765_v2.g16235.t1">
    <property type="protein sequence ID" value="JU765_v2.g16235.t1"/>
    <property type="gene ID" value="JU765_v2.g16235"/>
</dbReference>
<proteinExistence type="predicted"/>
<sequence>MLQHAKNLNTYKTINTMSINEARCAVLLLLEPLAMVLTVLEACSIHYQDYNAVKQTLIDGNVIDANMSITSLGEFRTVCTSEKCTKKDENDCVVYEACHKQCKLQGIGIKMPKDEKLKDCAAFEEIYENGEQKFVCLECGCPFEYHIRIAFTTNKTQGERKNIFLQKLVDQIQQKKKTEENVAKEIIKQLEKEKEIIEKSAFMFGRFLKENAILTSNKAFEQRLEMEIKKAEQESNFILASKLQTSLINFKKNEEYLEKYSTGGKIKEFIKGITSAEINKQRTKLFEMELYGSKIKEIYETQKLLTKNSISDDDIVNFVAKVEFV</sequence>
<dbReference type="Proteomes" id="UP000887576">
    <property type="component" value="Unplaced"/>
</dbReference>
<reference evidence="2" key="1">
    <citation type="submission" date="2022-11" db="UniProtKB">
        <authorList>
            <consortium name="WormBaseParasite"/>
        </authorList>
    </citation>
    <scope>IDENTIFICATION</scope>
</reference>
<name>A0AC34QGV3_9BILA</name>
<evidence type="ECO:0000313" key="1">
    <source>
        <dbReference type="Proteomes" id="UP000887576"/>
    </source>
</evidence>
<evidence type="ECO:0000313" key="2">
    <source>
        <dbReference type="WBParaSite" id="JU765_v2.g16235.t1"/>
    </source>
</evidence>
<accession>A0AC34QGV3</accession>